<dbReference type="InterPro" id="IPR050790">
    <property type="entry name" value="ExbB/TolQ_transport"/>
</dbReference>
<evidence type="ECO:0000256" key="5">
    <source>
        <dbReference type="ARBA" id="ARBA00022989"/>
    </source>
</evidence>
<keyword evidence="3" id="KW-1003">Cell membrane</keyword>
<evidence type="ECO:0000256" key="3">
    <source>
        <dbReference type="ARBA" id="ARBA00022475"/>
    </source>
</evidence>
<dbReference type="GO" id="GO:0017038">
    <property type="term" value="P:protein import"/>
    <property type="evidence" value="ECO:0007669"/>
    <property type="project" value="TreeGrafter"/>
</dbReference>
<dbReference type="EMBL" id="UOGL01000245">
    <property type="protein sequence ID" value="VAX38689.1"/>
    <property type="molecule type" value="Genomic_DNA"/>
</dbReference>
<keyword evidence="4 7" id="KW-0812">Transmembrane</keyword>
<proteinExistence type="inferred from homology"/>
<protein>
    <submittedName>
        <fullName evidence="9">MotA/TolQ/ExbB proton channel family protein</fullName>
    </submittedName>
</protein>
<evidence type="ECO:0000256" key="2">
    <source>
        <dbReference type="ARBA" id="ARBA00010442"/>
    </source>
</evidence>
<dbReference type="PANTHER" id="PTHR30625">
    <property type="entry name" value="PROTEIN TOLQ"/>
    <property type="match status" value="1"/>
</dbReference>
<evidence type="ECO:0000259" key="8">
    <source>
        <dbReference type="Pfam" id="PF01618"/>
    </source>
</evidence>
<feature type="transmembrane region" description="Helical" evidence="7">
    <location>
        <begin position="146"/>
        <end position="171"/>
    </location>
</feature>
<dbReference type="Pfam" id="PF01618">
    <property type="entry name" value="MotA_ExbB"/>
    <property type="match status" value="1"/>
</dbReference>
<feature type="transmembrane region" description="Helical" evidence="7">
    <location>
        <begin position="41"/>
        <end position="64"/>
    </location>
</feature>
<feature type="transmembrane region" description="Helical" evidence="7">
    <location>
        <begin position="191"/>
        <end position="212"/>
    </location>
</feature>
<keyword evidence="5 7" id="KW-1133">Transmembrane helix</keyword>
<dbReference type="PANTHER" id="PTHR30625:SF17">
    <property type="entry name" value="TOLQ-RELATED"/>
    <property type="match status" value="1"/>
</dbReference>
<sequence length="253" mass="27928">MFRRWTLFFVTTFFLLLMEVSSAIAGEVAKPAQAELGIRDLFAAGGSIGWLIVLLSLLMVSLIVEHIISLRRSVLIPQQLAEEVHSLVSQNQIAQAEQLCSETPSFLGRVLSSGLKEIPYGYASVEKSMEDTSLEQAGRLFRKIEYLSIISTIAPMLGLMGTVWGMIVAFLEFQTKANPQVAELAPGIYKALVTTLMGLGVAVPALATFAIFRNRIDGMVAEATLLAEHVFEDFKRAQHNRRVSAARKRREAE</sequence>
<gene>
    <name evidence="9" type="ORF">MNBD_PLANCTO02-2208</name>
</gene>
<dbReference type="GO" id="GO:0005886">
    <property type="term" value="C:plasma membrane"/>
    <property type="evidence" value="ECO:0007669"/>
    <property type="project" value="UniProtKB-SubCell"/>
</dbReference>
<name>A0A3B1D8Y6_9ZZZZ</name>
<organism evidence="9">
    <name type="scientific">hydrothermal vent metagenome</name>
    <dbReference type="NCBI Taxonomy" id="652676"/>
    <lineage>
        <taxon>unclassified sequences</taxon>
        <taxon>metagenomes</taxon>
        <taxon>ecological metagenomes</taxon>
    </lineage>
</organism>
<reference evidence="9" key="1">
    <citation type="submission" date="2018-06" db="EMBL/GenBank/DDBJ databases">
        <authorList>
            <person name="Zhirakovskaya E."/>
        </authorList>
    </citation>
    <scope>NUCLEOTIDE SEQUENCE</scope>
</reference>
<feature type="domain" description="MotA/TolQ/ExbB proton channel" evidence="8">
    <location>
        <begin position="107"/>
        <end position="222"/>
    </location>
</feature>
<evidence type="ECO:0000256" key="4">
    <source>
        <dbReference type="ARBA" id="ARBA00022692"/>
    </source>
</evidence>
<evidence type="ECO:0000256" key="1">
    <source>
        <dbReference type="ARBA" id="ARBA00004651"/>
    </source>
</evidence>
<comment type="subcellular location">
    <subcellularLocation>
        <location evidence="1">Cell membrane</location>
        <topology evidence="1">Multi-pass membrane protein</topology>
    </subcellularLocation>
</comment>
<evidence type="ECO:0000313" key="9">
    <source>
        <dbReference type="EMBL" id="VAX38689.1"/>
    </source>
</evidence>
<evidence type="ECO:0000256" key="6">
    <source>
        <dbReference type="ARBA" id="ARBA00023136"/>
    </source>
</evidence>
<dbReference type="InterPro" id="IPR002898">
    <property type="entry name" value="MotA_ExbB_proton_chnl"/>
</dbReference>
<keyword evidence="6 7" id="KW-0472">Membrane</keyword>
<accession>A0A3B1D8Y6</accession>
<comment type="similarity">
    <text evidence="2">Belongs to the ExbB/TolQ family.</text>
</comment>
<dbReference type="AlphaFoldDB" id="A0A3B1D8Y6"/>
<evidence type="ECO:0000256" key="7">
    <source>
        <dbReference type="SAM" id="Phobius"/>
    </source>
</evidence>